<dbReference type="EMBL" id="KQ086067">
    <property type="protein sequence ID" value="KLO09093.1"/>
    <property type="molecule type" value="Genomic_DNA"/>
</dbReference>
<dbReference type="Proteomes" id="UP000053477">
    <property type="component" value="Unassembled WGS sequence"/>
</dbReference>
<evidence type="ECO:0000313" key="1">
    <source>
        <dbReference type="EMBL" id="KLO09061.1"/>
    </source>
</evidence>
<organism evidence="1 3">
    <name type="scientific">Schizopora paradoxa</name>
    <dbReference type="NCBI Taxonomy" id="27342"/>
    <lineage>
        <taxon>Eukaryota</taxon>
        <taxon>Fungi</taxon>
        <taxon>Dikarya</taxon>
        <taxon>Basidiomycota</taxon>
        <taxon>Agaricomycotina</taxon>
        <taxon>Agaricomycetes</taxon>
        <taxon>Hymenochaetales</taxon>
        <taxon>Schizoporaceae</taxon>
        <taxon>Schizopora</taxon>
    </lineage>
</organism>
<evidence type="ECO:0000313" key="3">
    <source>
        <dbReference type="Proteomes" id="UP000053477"/>
    </source>
</evidence>
<dbReference type="EMBL" id="KQ086067">
    <property type="protein sequence ID" value="KLO09061.1"/>
    <property type="molecule type" value="Genomic_DNA"/>
</dbReference>
<reference evidence="1 3" key="1">
    <citation type="submission" date="2015-04" db="EMBL/GenBank/DDBJ databases">
        <title>Complete genome sequence of Schizopora paradoxa KUC8140, a cosmopolitan wood degrader in East Asia.</title>
        <authorList>
            <consortium name="DOE Joint Genome Institute"/>
            <person name="Min B."/>
            <person name="Park H."/>
            <person name="Jang Y."/>
            <person name="Kim J.-J."/>
            <person name="Kim K.H."/>
            <person name="Pangilinan J."/>
            <person name="Lipzen A."/>
            <person name="Riley R."/>
            <person name="Grigoriev I.V."/>
            <person name="Spatafora J.W."/>
            <person name="Choi I.-G."/>
        </authorList>
    </citation>
    <scope>NUCLEOTIDE SEQUENCE [LARGE SCALE GENOMIC DNA]</scope>
    <source>
        <strain evidence="1 3">KUC8140</strain>
    </source>
</reference>
<keyword evidence="3" id="KW-1185">Reference proteome</keyword>
<evidence type="ECO:0000313" key="2">
    <source>
        <dbReference type="EMBL" id="KLO09093.1"/>
    </source>
</evidence>
<sequence>MKPAIEPRKILNKKRKVKFCSSSVCQLNRTSEWLPFSFSFARLFCSNQKSALFPVSVRAPIG</sequence>
<protein>
    <submittedName>
        <fullName evidence="1">Uncharacterized protein</fullName>
    </submittedName>
</protein>
<dbReference type="AlphaFoldDB" id="A0A0H2RW88"/>
<accession>A0A0H2RW88</accession>
<gene>
    <name evidence="1" type="ORF">SCHPADRAFT_581667</name>
    <name evidence="2" type="ORF">SCHPADRAFT_582754</name>
</gene>
<name>A0A0H2RW88_9AGAM</name>
<proteinExistence type="predicted"/>